<protein>
    <submittedName>
        <fullName evidence="1">Uncharacterized protein</fullName>
    </submittedName>
</protein>
<dbReference type="Proteomes" id="UP000676917">
    <property type="component" value="Unassembled WGS sequence"/>
</dbReference>
<dbReference type="EMBL" id="BORP01000004">
    <property type="protein sequence ID" value="GIO27495.1"/>
    <property type="molecule type" value="Genomic_DNA"/>
</dbReference>
<gene>
    <name evidence="1" type="ORF">J43TS3_21060</name>
</gene>
<evidence type="ECO:0000313" key="2">
    <source>
        <dbReference type="Proteomes" id="UP000676917"/>
    </source>
</evidence>
<organism evidence="1 2">
    <name type="scientific">Ornithinibacillus bavariensis</name>
    <dbReference type="NCBI Taxonomy" id="545502"/>
    <lineage>
        <taxon>Bacteria</taxon>
        <taxon>Bacillati</taxon>
        <taxon>Bacillota</taxon>
        <taxon>Bacilli</taxon>
        <taxon>Bacillales</taxon>
        <taxon>Bacillaceae</taxon>
        <taxon>Ornithinibacillus</taxon>
    </lineage>
</organism>
<evidence type="ECO:0000313" key="1">
    <source>
        <dbReference type="EMBL" id="GIO27495.1"/>
    </source>
</evidence>
<keyword evidence="2" id="KW-1185">Reference proteome</keyword>
<sequence length="58" mass="6854">MKSVSRESGRRMELLFLVLIFAGLFATYDAIRRVNNNLIDQTEEIKKIREELIKNNKK</sequence>
<name>A0A919XAH0_9BACI</name>
<comment type="caution">
    <text evidence="1">The sequence shown here is derived from an EMBL/GenBank/DDBJ whole genome shotgun (WGS) entry which is preliminary data.</text>
</comment>
<dbReference type="RefSeq" id="WP_212921312.1">
    <property type="nucleotide sequence ID" value="NZ_BORP01000004.1"/>
</dbReference>
<proteinExistence type="predicted"/>
<reference evidence="1" key="1">
    <citation type="submission" date="2021-03" db="EMBL/GenBank/DDBJ databases">
        <title>Antimicrobial resistance genes in bacteria isolated from Japanese honey, and their potential for conferring macrolide and lincosamide resistance in the American foulbrood pathogen Paenibacillus larvae.</title>
        <authorList>
            <person name="Okamoto M."/>
            <person name="Kumagai M."/>
            <person name="Kanamori H."/>
            <person name="Takamatsu D."/>
        </authorList>
    </citation>
    <scope>NUCLEOTIDE SEQUENCE</scope>
    <source>
        <strain evidence="1">J43TS3</strain>
    </source>
</reference>
<dbReference type="AlphaFoldDB" id="A0A919XAH0"/>
<accession>A0A919XAH0</accession>